<dbReference type="Proteomes" id="UP000297454">
    <property type="component" value="Unassembled WGS sequence"/>
</dbReference>
<dbReference type="GeneID" id="97030371"/>
<evidence type="ECO:0000313" key="3">
    <source>
        <dbReference type="Proteomes" id="UP000297454"/>
    </source>
</evidence>
<dbReference type="GO" id="GO:0009100">
    <property type="term" value="P:glycoprotein metabolic process"/>
    <property type="evidence" value="ECO:0007669"/>
    <property type="project" value="UniProtKB-ARBA"/>
</dbReference>
<comment type="caution">
    <text evidence="2">The sequence shown here is derived from an EMBL/GenBank/DDBJ whole genome shotgun (WGS) entry which is preliminary data.</text>
</comment>
<dbReference type="RefSeq" id="WP_134711456.1">
    <property type="nucleotide sequence ID" value="NZ_CP119081.1"/>
</dbReference>
<dbReference type="PANTHER" id="PTHR43404:SF2">
    <property type="entry name" value="LIPOPOLYSACCHARIDE CHOLINEPHOSPHOTRANSFERASE LICD"/>
    <property type="match status" value="1"/>
</dbReference>
<accession>A0A4R9C4V6</accession>
<name>A0A4R9C4V6_9FIRM</name>
<protein>
    <submittedName>
        <fullName evidence="2">LicD family protein</fullName>
    </submittedName>
</protein>
<organism evidence="2 3">
    <name type="scientific">Helcococcus ovis</name>
    <dbReference type="NCBI Taxonomy" id="72026"/>
    <lineage>
        <taxon>Bacteria</taxon>
        <taxon>Bacillati</taxon>
        <taxon>Bacillota</taxon>
        <taxon>Tissierellia</taxon>
        <taxon>Tissierellales</taxon>
        <taxon>Peptoniphilaceae</taxon>
        <taxon>Helcococcus</taxon>
    </lineage>
</organism>
<dbReference type="InterPro" id="IPR052942">
    <property type="entry name" value="LPS_cholinephosphotransferase"/>
</dbReference>
<keyword evidence="3" id="KW-1185">Reference proteome</keyword>
<dbReference type="OrthoDB" id="9786100at2"/>
<evidence type="ECO:0000259" key="1">
    <source>
        <dbReference type="Pfam" id="PF04991"/>
    </source>
</evidence>
<sequence length="318" mass="37091">MLKKIKNAFSTRKALQVSPPTDIVRELSDDELKQLQNCFLEILKDIDKVCEENNITYMAAGGTALGAIRHDGFIPWDDDVDILMPTSDLKRFLRIFDEKLGDKYEITSPNSKYQIESMITAVYKKNTLKASFGAYNTPFPKGVHIDIFPIVTVPENGFIRRIKGITSLFLQYIAVSSIFYKYRSEEKKKFFYQTSAGKFNYRLRILIGFLFSFRKYEKWANLYDNFVKGPRKSNLWAVPTDIGHYFGHIMPKDVYYPPVKMKFEDMMINVPHNIDEYLKNQYGDYMIIPPVEDREKHYSVGFSLNVEEDLKKGKDIYS</sequence>
<reference evidence="2 3" key="1">
    <citation type="submission" date="2019-01" db="EMBL/GenBank/DDBJ databases">
        <title>Draft Genome Sequences of Helcococcus ovis Strains Isolated from the Uterus and Vagina of Dairy Cows with Metritis.</title>
        <authorList>
            <person name="Cunha F."/>
            <person name="Jeon S.J."/>
            <person name="Kutzer P."/>
            <person name="Galvao K.N."/>
        </authorList>
    </citation>
    <scope>NUCLEOTIDE SEQUENCE [LARGE SCALE GENOMIC DNA]</scope>
    <source>
        <strain evidence="2 3">KG-37</strain>
    </source>
</reference>
<feature type="domain" description="LicD/FKTN/FKRP nucleotidyltransferase" evidence="1">
    <location>
        <begin position="50"/>
        <end position="283"/>
    </location>
</feature>
<evidence type="ECO:0000313" key="2">
    <source>
        <dbReference type="EMBL" id="TFF66761.1"/>
    </source>
</evidence>
<dbReference type="EMBL" id="SCFR01000007">
    <property type="protein sequence ID" value="TFF66761.1"/>
    <property type="molecule type" value="Genomic_DNA"/>
</dbReference>
<gene>
    <name evidence="2" type="ORF">EQF91_03125</name>
</gene>
<dbReference type="Gene3D" id="3.30.460.40">
    <property type="match status" value="1"/>
</dbReference>
<proteinExistence type="predicted"/>
<dbReference type="InterPro" id="IPR007074">
    <property type="entry name" value="LicD/FKTN/FKRP_NTP_transf"/>
</dbReference>
<dbReference type="AlphaFoldDB" id="A0A4R9C4V6"/>
<dbReference type="Pfam" id="PF04991">
    <property type="entry name" value="LicD"/>
    <property type="match status" value="1"/>
</dbReference>
<dbReference type="PANTHER" id="PTHR43404">
    <property type="entry name" value="LIPOPOLYSACCHARIDE CHOLINEPHOSPHOTRANSFERASE LICD"/>
    <property type="match status" value="1"/>
</dbReference>